<dbReference type="AlphaFoldDB" id="A0A0A2UMZ6"/>
<keyword evidence="2" id="KW-1185">Reference proteome</keyword>
<gene>
    <name evidence="1" type="ORF">N780_10260</name>
</gene>
<comment type="caution">
    <text evidence="1">The sequence shown here is derived from an EMBL/GenBank/DDBJ whole genome shotgun (WGS) entry which is preliminary data.</text>
</comment>
<name>A0A0A2UMZ6_9BACI</name>
<organism evidence="1 2">
    <name type="scientific">Pontibacillus chungwhensis BH030062</name>
    <dbReference type="NCBI Taxonomy" id="1385513"/>
    <lineage>
        <taxon>Bacteria</taxon>
        <taxon>Bacillati</taxon>
        <taxon>Bacillota</taxon>
        <taxon>Bacilli</taxon>
        <taxon>Bacillales</taxon>
        <taxon>Bacillaceae</taxon>
        <taxon>Pontibacillus</taxon>
    </lineage>
</organism>
<evidence type="ECO:0000313" key="1">
    <source>
        <dbReference type="EMBL" id="KGP89667.1"/>
    </source>
</evidence>
<accession>A0A0A2UMZ6</accession>
<dbReference type="RefSeq" id="WP_036787879.1">
    <property type="nucleotide sequence ID" value="NZ_AVBG01000026.1"/>
</dbReference>
<dbReference type="Proteomes" id="UP000030153">
    <property type="component" value="Unassembled WGS sequence"/>
</dbReference>
<evidence type="ECO:0000313" key="2">
    <source>
        <dbReference type="Proteomes" id="UP000030153"/>
    </source>
</evidence>
<dbReference type="OrthoDB" id="10019865at2"/>
<reference evidence="1 2" key="1">
    <citation type="submission" date="2013-08" db="EMBL/GenBank/DDBJ databases">
        <title>Genome of Pontibacillus chungwhensis.</title>
        <authorList>
            <person name="Wang Q."/>
            <person name="Wang G."/>
        </authorList>
    </citation>
    <scope>NUCLEOTIDE SEQUENCE [LARGE SCALE GENOMIC DNA]</scope>
    <source>
        <strain evidence="1 2">BH030062</strain>
    </source>
</reference>
<proteinExistence type="predicted"/>
<dbReference type="EMBL" id="AVBG01000026">
    <property type="protein sequence ID" value="KGP89667.1"/>
    <property type="molecule type" value="Genomic_DNA"/>
</dbReference>
<protein>
    <submittedName>
        <fullName evidence="1">Uncharacterized protein</fullName>
    </submittedName>
</protein>
<sequence>MYDSKLYRKDFLDLIQSLLDEAKDLGYRIDDFKYKERSYREEANFITKAFLRNTDIEDLHTKDVDISPEFFEKLESENAPLVGQWLFLRDDLLVQKPHYYNFIVGAYNDIFINDWSEESFNPHNSNDPSDPLVDGLASEWFINEVQEELSNVNDWEVVEYEKDFREIEGHAIYNICFYKSLPCEALNTKELNRENMKSFMTNSSNRLMQWLYVRDGYKAYDYRGTSDEEIILIGKLGEVKYLREKTLA</sequence>